<accession>A0A8S0Z9I7</accession>
<evidence type="ECO:0000256" key="1">
    <source>
        <dbReference type="SAM" id="MobiDB-lite"/>
    </source>
</evidence>
<dbReference type="AlphaFoldDB" id="A0A8S0Z9I7"/>
<dbReference type="EMBL" id="CADEBD010000286">
    <property type="protein sequence ID" value="CAB3229465.1"/>
    <property type="molecule type" value="Genomic_DNA"/>
</dbReference>
<name>A0A8S0Z9I7_ARCPL</name>
<proteinExistence type="predicted"/>
<feature type="compositionally biased region" description="Polar residues" evidence="1">
    <location>
        <begin position="1"/>
        <end position="10"/>
    </location>
</feature>
<evidence type="ECO:0000313" key="3">
    <source>
        <dbReference type="Proteomes" id="UP000494256"/>
    </source>
</evidence>
<feature type="compositionally biased region" description="Basic residues" evidence="1">
    <location>
        <begin position="29"/>
        <end position="40"/>
    </location>
</feature>
<feature type="compositionally biased region" description="Polar residues" evidence="1">
    <location>
        <begin position="70"/>
        <end position="80"/>
    </location>
</feature>
<feature type="region of interest" description="Disordered" evidence="1">
    <location>
        <begin position="1"/>
        <end position="85"/>
    </location>
</feature>
<dbReference type="OrthoDB" id="202825at2759"/>
<sequence>MSESMDTQPPTGDAHGNYSQGKRNNFPVRRPRGSRGRGSRGRPNERSTDWRQKQNQSTEARQAALRNSHFDQFNPNSTTDDVVPTIARNTAPPTTSFEYSSVQFLGMATLFGRPLPISTQALGFIVNQYYIKLQEQLGAERVAERCTIHQFYRHSLAQLSYHLYRLRIEEVPRYSYRTNLPDPPIVQPTAVEAFKTLELNVGFIISYIQRIGTVIAHDIPHVPMLMLDDSPFYVTVFNLRTVMARANRDPDFFNQLVEHNI</sequence>
<dbReference type="Proteomes" id="UP000494256">
    <property type="component" value="Unassembled WGS sequence"/>
</dbReference>
<organism evidence="2 3">
    <name type="scientific">Arctia plantaginis</name>
    <name type="common">Wood tiger moth</name>
    <name type="synonym">Phalaena plantaginis</name>
    <dbReference type="NCBI Taxonomy" id="874455"/>
    <lineage>
        <taxon>Eukaryota</taxon>
        <taxon>Metazoa</taxon>
        <taxon>Ecdysozoa</taxon>
        <taxon>Arthropoda</taxon>
        <taxon>Hexapoda</taxon>
        <taxon>Insecta</taxon>
        <taxon>Pterygota</taxon>
        <taxon>Neoptera</taxon>
        <taxon>Endopterygota</taxon>
        <taxon>Lepidoptera</taxon>
        <taxon>Glossata</taxon>
        <taxon>Ditrysia</taxon>
        <taxon>Noctuoidea</taxon>
        <taxon>Erebidae</taxon>
        <taxon>Arctiinae</taxon>
        <taxon>Arctia</taxon>
    </lineage>
</organism>
<feature type="compositionally biased region" description="Basic and acidic residues" evidence="1">
    <location>
        <begin position="42"/>
        <end position="52"/>
    </location>
</feature>
<reference evidence="2 3" key="1">
    <citation type="submission" date="2020-04" db="EMBL/GenBank/DDBJ databases">
        <authorList>
            <person name="Wallbank WR R."/>
            <person name="Pardo Diaz C."/>
            <person name="Kozak K."/>
            <person name="Martin S."/>
            <person name="Jiggins C."/>
            <person name="Moest M."/>
            <person name="Warren A I."/>
            <person name="Byers J.R.P. K."/>
            <person name="Montejo-Kovacevich G."/>
            <person name="Yen C E."/>
        </authorList>
    </citation>
    <scope>NUCLEOTIDE SEQUENCE [LARGE SCALE GENOMIC DNA]</scope>
</reference>
<evidence type="ECO:0000313" key="2">
    <source>
        <dbReference type="EMBL" id="CAB3229465.1"/>
    </source>
</evidence>
<gene>
    <name evidence="2" type="ORF">APLA_LOCUS4084</name>
</gene>
<comment type="caution">
    <text evidence="2">The sequence shown here is derived from an EMBL/GenBank/DDBJ whole genome shotgun (WGS) entry which is preliminary data.</text>
</comment>
<protein>
    <submittedName>
        <fullName evidence="2">Uncharacterized protein</fullName>
    </submittedName>
</protein>